<dbReference type="KEGG" id="dhe:111600722"/>
<accession>A0A6J1M1E8</accession>
<dbReference type="OrthoDB" id="7880966at2759"/>
<proteinExistence type="predicted"/>
<evidence type="ECO:0000313" key="2">
    <source>
        <dbReference type="RefSeq" id="XP_023172763.1"/>
    </source>
</evidence>
<dbReference type="GeneID" id="111600722"/>
<organism evidence="1 2">
    <name type="scientific">Drosophila hydei</name>
    <name type="common">Fruit fly</name>
    <dbReference type="NCBI Taxonomy" id="7224"/>
    <lineage>
        <taxon>Eukaryota</taxon>
        <taxon>Metazoa</taxon>
        <taxon>Ecdysozoa</taxon>
        <taxon>Arthropoda</taxon>
        <taxon>Hexapoda</taxon>
        <taxon>Insecta</taxon>
        <taxon>Pterygota</taxon>
        <taxon>Neoptera</taxon>
        <taxon>Endopterygota</taxon>
        <taxon>Diptera</taxon>
        <taxon>Brachycera</taxon>
        <taxon>Muscomorpha</taxon>
        <taxon>Ephydroidea</taxon>
        <taxon>Drosophilidae</taxon>
        <taxon>Drosophila</taxon>
    </lineage>
</organism>
<name>A0A6J1M1E8_DROHY</name>
<dbReference type="OMA" id="PNKSLCY"/>
<protein>
    <submittedName>
        <fullName evidence="2">Uncharacterized protein LOC111600722</fullName>
    </submittedName>
</protein>
<dbReference type="RefSeq" id="XP_023172763.1">
    <property type="nucleotide sequence ID" value="XM_023316995.2"/>
</dbReference>
<evidence type="ECO:0000313" key="1">
    <source>
        <dbReference type="Proteomes" id="UP000504633"/>
    </source>
</evidence>
<dbReference type="AlphaFoldDB" id="A0A6J1M1E8"/>
<keyword evidence="1" id="KW-1185">Reference proteome</keyword>
<sequence>MYSIPPQSAKATQTEAQPVFQQQCVPLMMVDEDGKKRYCYHGGKCRCQQCEIIRQKQLDALDANLDAFLPHSRLHLEPSIRQAKRKQYSLQATYVSPEMGKMILEDHLRLIKEVPTYYLPDKYSMKNLWKFENPREKSTQTEVLIGSYGVDGCPCTDKSVCWDI</sequence>
<gene>
    <name evidence="2" type="primary">LOC111600722</name>
</gene>
<reference evidence="2" key="1">
    <citation type="submission" date="2025-08" db="UniProtKB">
        <authorList>
            <consortium name="RefSeq"/>
        </authorList>
    </citation>
    <scope>IDENTIFICATION</scope>
    <source>
        <strain evidence="2">15085-1641.00</strain>
        <tissue evidence="2">Whole body</tissue>
    </source>
</reference>
<dbReference type="Proteomes" id="UP000504633">
    <property type="component" value="Unplaced"/>
</dbReference>